<sequence>MSHQHLMAELEQLVSEARNPKSMSIDLLPTQDILTVMNREDELVPAAVAHVIPEIAKAVDEIVRAFREGGRLIYIGAGTSARLGVLDASECPPTFSVPEGMVVGLIAGGPKAILHAVEGAEDDVEEGRRNLQEINLSAKDVVVGIAVSGRTPYVVGALTYAQSIGAKTISLTCNPQSTLVEMADIAIAPVVGPEVVTGSTRLKSGTAQKLVLNMLTTASMIRIGKTYENLMVDLTISNQKLEARAIRIIAEATGCSADIAESHLKKSGNNVKRAILMILTGMEAQDADLALTRHDGFLRKAIAEAQA</sequence>
<comment type="catalytic activity">
    <reaction evidence="3">
        <text>N-acetyl-D-muramate 6-phosphate + H2O = N-acetyl-D-glucosamine 6-phosphate + (R)-lactate</text>
        <dbReference type="Rhea" id="RHEA:26410"/>
        <dbReference type="ChEBI" id="CHEBI:15377"/>
        <dbReference type="ChEBI" id="CHEBI:16004"/>
        <dbReference type="ChEBI" id="CHEBI:57513"/>
        <dbReference type="ChEBI" id="CHEBI:58722"/>
        <dbReference type="EC" id="4.2.1.126"/>
    </reaction>
</comment>
<dbReference type="Gene3D" id="3.40.50.10490">
    <property type="entry name" value="Glucose-6-phosphate isomerase like protein, domain 1"/>
    <property type="match status" value="1"/>
</dbReference>
<dbReference type="RefSeq" id="WP_247260046.1">
    <property type="nucleotide sequence ID" value="NZ_JALJQZ010000006.1"/>
</dbReference>
<evidence type="ECO:0000259" key="4">
    <source>
        <dbReference type="PROSITE" id="PS51464"/>
    </source>
</evidence>
<dbReference type="InterPro" id="IPR040190">
    <property type="entry name" value="MURQ/GCKR"/>
</dbReference>
<dbReference type="PROSITE" id="PS01272">
    <property type="entry name" value="GCKR"/>
    <property type="match status" value="1"/>
</dbReference>
<dbReference type="InterPro" id="IPR005486">
    <property type="entry name" value="Glucokinase_regulatory_CS"/>
</dbReference>
<evidence type="ECO:0000256" key="1">
    <source>
        <dbReference type="ARBA" id="ARBA00023239"/>
    </source>
</evidence>
<dbReference type="Gene3D" id="1.10.8.1080">
    <property type="match status" value="1"/>
</dbReference>
<dbReference type="InterPro" id="IPR001347">
    <property type="entry name" value="SIS_dom"/>
</dbReference>
<evidence type="ECO:0000256" key="3">
    <source>
        <dbReference type="HAMAP-Rule" id="MF_00068"/>
    </source>
</evidence>
<accession>A0ABV8EDA0</accession>
<dbReference type="EC" id="4.2.1.126" evidence="3"/>
<comment type="pathway">
    <text evidence="3">Amino-sugar metabolism; N-acetylmuramate degradation.</text>
</comment>
<dbReference type="PROSITE" id="PS51464">
    <property type="entry name" value="SIS"/>
    <property type="match status" value="1"/>
</dbReference>
<dbReference type="EMBL" id="JBHSBD010000083">
    <property type="protein sequence ID" value="MFC3969874.1"/>
    <property type="molecule type" value="Genomic_DNA"/>
</dbReference>
<dbReference type="NCBIfam" id="NF009222">
    <property type="entry name" value="PRK12570.1"/>
    <property type="match status" value="1"/>
</dbReference>
<organism evidence="5 6">
    <name type="scientific">Rhizobium lemnae</name>
    <dbReference type="NCBI Taxonomy" id="1214924"/>
    <lineage>
        <taxon>Bacteria</taxon>
        <taxon>Pseudomonadati</taxon>
        <taxon>Pseudomonadota</taxon>
        <taxon>Alphaproteobacteria</taxon>
        <taxon>Hyphomicrobiales</taxon>
        <taxon>Rhizobiaceae</taxon>
        <taxon>Rhizobium/Agrobacterium group</taxon>
        <taxon>Rhizobium</taxon>
    </lineage>
</organism>
<dbReference type="SUPFAM" id="SSF53697">
    <property type="entry name" value="SIS domain"/>
    <property type="match status" value="1"/>
</dbReference>
<dbReference type="Pfam" id="PF22645">
    <property type="entry name" value="GKRP_SIS_N"/>
    <property type="match status" value="1"/>
</dbReference>
<feature type="active site" description="Proton donor" evidence="3">
    <location>
        <position position="90"/>
    </location>
</feature>
<feature type="domain" description="SIS" evidence="4">
    <location>
        <begin position="62"/>
        <end position="225"/>
    </location>
</feature>
<comment type="subunit">
    <text evidence="3">Homodimer.</text>
</comment>
<comment type="pathway">
    <text evidence="3">Cell wall biogenesis; peptidoglycan recycling.</text>
</comment>
<evidence type="ECO:0000256" key="2">
    <source>
        <dbReference type="ARBA" id="ARBA00023277"/>
    </source>
</evidence>
<dbReference type="HAMAP" id="MF_00068">
    <property type="entry name" value="MurQ"/>
    <property type="match status" value="1"/>
</dbReference>
<reference evidence="6" key="1">
    <citation type="journal article" date="2019" name="Int. J. Syst. Evol. Microbiol.">
        <title>The Global Catalogue of Microorganisms (GCM) 10K type strain sequencing project: providing services to taxonomists for standard genome sequencing and annotation.</title>
        <authorList>
            <consortium name="The Broad Institute Genomics Platform"/>
            <consortium name="The Broad Institute Genome Sequencing Center for Infectious Disease"/>
            <person name="Wu L."/>
            <person name="Ma J."/>
        </authorList>
    </citation>
    <scope>NUCLEOTIDE SEQUENCE [LARGE SCALE GENOMIC DNA]</scope>
    <source>
        <strain evidence="6">TBRC 5781</strain>
    </source>
</reference>
<dbReference type="PANTHER" id="PTHR10088:SF4">
    <property type="entry name" value="GLUCOKINASE REGULATORY PROTEIN"/>
    <property type="match status" value="1"/>
</dbReference>
<dbReference type="InterPro" id="IPR046348">
    <property type="entry name" value="SIS_dom_sf"/>
</dbReference>
<comment type="pathway">
    <text evidence="3">Amino-sugar metabolism; 1,6-anhydro-N-acetylmuramate degradation.</text>
</comment>
<keyword evidence="1 3" id="KW-0456">Lyase</keyword>
<feature type="active site" evidence="3">
    <location>
        <position position="121"/>
    </location>
</feature>
<protein>
    <recommendedName>
        <fullName evidence="3">N-acetylmuramic acid 6-phosphate etherase</fullName>
        <shortName evidence="3">MurNAc-6-P etherase</shortName>
        <ecNumber evidence="3">4.2.1.126</ecNumber>
    </recommendedName>
    <alternativeName>
        <fullName evidence="3">N-acetylmuramic acid 6-phosphate hydrolase</fullName>
    </alternativeName>
    <alternativeName>
        <fullName evidence="3">N-acetylmuramic acid 6-phosphate lyase</fullName>
    </alternativeName>
</protein>
<evidence type="ECO:0000313" key="5">
    <source>
        <dbReference type="EMBL" id="MFC3969874.1"/>
    </source>
</evidence>
<comment type="miscellaneous">
    <text evidence="3">A lyase-type mechanism (elimination/hydration) is suggested for the cleavage of the lactyl ether bond of MurNAc 6-phosphate, with the formation of an alpha,beta-unsaturated aldehyde intermediate with (E)-stereochemistry, followed by the syn addition of water to give product.</text>
</comment>
<dbReference type="NCBIfam" id="NF003915">
    <property type="entry name" value="PRK05441.1"/>
    <property type="match status" value="1"/>
</dbReference>
<name>A0ABV8EDA0_9HYPH</name>
<dbReference type="Proteomes" id="UP001595697">
    <property type="component" value="Unassembled WGS sequence"/>
</dbReference>
<evidence type="ECO:0000313" key="6">
    <source>
        <dbReference type="Proteomes" id="UP001595697"/>
    </source>
</evidence>
<dbReference type="NCBIfam" id="TIGR00274">
    <property type="entry name" value="N-acetylmuramic acid 6-phosphate etherase"/>
    <property type="match status" value="1"/>
</dbReference>
<proteinExistence type="inferred from homology"/>
<keyword evidence="2 3" id="KW-0119">Carbohydrate metabolism</keyword>
<gene>
    <name evidence="3 5" type="primary">murQ</name>
    <name evidence="5" type="ORF">ACFOVS_17400</name>
</gene>
<dbReference type="GO" id="GO:0016829">
    <property type="term" value="F:lyase activity"/>
    <property type="evidence" value="ECO:0007669"/>
    <property type="project" value="UniProtKB-KW"/>
</dbReference>
<keyword evidence="6" id="KW-1185">Reference proteome</keyword>
<comment type="similarity">
    <text evidence="3">Belongs to the GCKR-like family. MurNAc-6-P etherase subfamily.</text>
</comment>
<dbReference type="PANTHER" id="PTHR10088">
    <property type="entry name" value="GLUCOKINASE REGULATORY PROTEIN"/>
    <property type="match status" value="1"/>
</dbReference>
<dbReference type="Pfam" id="PF20741">
    <property type="entry name" value="GKRP-like_C"/>
    <property type="match status" value="1"/>
</dbReference>
<comment type="function">
    <text evidence="3">Specifically catalyzes the cleavage of the D-lactyl ether substituent of MurNAc 6-phosphate, producing GlcNAc 6-phosphate and D-lactate. Together with AnmK, is also required for the utilization of anhydro-N-acetylmuramic acid (anhMurNAc) either imported from the medium or derived from its own cell wall murein, and thus plays a role in cell wall recycling.</text>
</comment>
<dbReference type="CDD" id="cd05007">
    <property type="entry name" value="SIS_Etherase"/>
    <property type="match status" value="1"/>
</dbReference>
<dbReference type="InterPro" id="IPR005488">
    <property type="entry name" value="Etherase_MurQ"/>
</dbReference>
<comment type="caution">
    <text evidence="5">The sequence shown here is derived from an EMBL/GenBank/DDBJ whole genome shotgun (WGS) entry which is preliminary data.</text>
</comment>